<gene>
    <name evidence="2" type="ORF">ISN45_At01g039250</name>
</gene>
<feature type="region of interest" description="Disordered" evidence="1">
    <location>
        <begin position="91"/>
        <end position="110"/>
    </location>
</feature>
<evidence type="ECO:0000313" key="3">
    <source>
        <dbReference type="Proteomes" id="UP000694240"/>
    </source>
</evidence>
<reference evidence="2 3" key="1">
    <citation type="submission" date="2020-12" db="EMBL/GenBank/DDBJ databases">
        <title>Concerted genomic and epigenomic changes stabilize Arabidopsis allopolyploids.</title>
        <authorList>
            <person name="Chen Z."/>
        </authorList>
    </citation>
    <scope>NUCLEOTIDE SEQUENCE [LARGE SCALE GENOMIC DNA]</scope>
    <source>
        <strain evidence="2">Allo738</strain>
        <tissue evidence="2">Leaf</tissue>
    </source>
</reference>
<dbReference type="Proteomes" id="UP000694240">
    <property type="component" value="Chromosome 1"/>
</dbReference>
<accession>A0A8T2GNL8</accession>
<sequence>MANNDQESEYGQAAHVKNVDQDDEDIYDLVLPHHTSCGFLFTPLHCFHISTFIHIQQKISMMSFVANLAIKRFDHASTVYVEDVVDSSRVAYSENGGDDDDSGYDYAPAA</sequence>
<dbReference type="AlphaFoldDB" id="A0A8T2GNL8"/>
<proteinExistence type="predicted"/>
<dbReference type="EMBL" id="JAEFBK010000001">
    <property type="protein sequence ID" value="KAG7648842.1"/>
    <property type="molecule type" value="Genomic_DNA"/>
</dbReference>
<organism evidence="2 3">
    <name type="scientific">Arabidopsis thaliana x Arabidopsis arenosa</name>
    <dbReference type="NCBI Taxonomy" id="1240361"/>
    <lineage>
        <taxon>Eukaryota</taxon>
        <taxon>Viridiplantae</taxon>
        <taxon>Streptophyta</taxon>
        <taxon>Embryophyta</taxon>
        <taxon>Tracheophyta</taxon>
        <taxon>Spermatophyta</taxon>
        <taxon>Magnoliopsida</taxon>
        <taxon>eudicotyledons</taxon>
        <taxon>Gunneridae</taxon>
        <taxon>Pentapetalae</taxon>
        <taxon>rosids</taxon>
        <taxon>malvids</taxon>
        <taxon>Brassicales</taxon>
        <taxon>Brassicaceae</taxon>
        <taxon>Camelineae</taxon>
        <taxon>Arabidopsis</taxon>
    </lineage>
</organism>
<evidence type="ECO:0000313" key="2">
    <source>
        <dbReference type="EMBL" id="KAG7648842.1"/>
    </source>
</evidence>
<comment type="caution">
    <text evidence="2">The sequence shown here is derived from an EMBL/GenBank/DDBJ whole genome shotgun (WGS) entry which is preliminary data.</text>
</comment>
<keyword evidence="3" id="KW-1185">Reference proteome</keyword>
<name>A0A8T2GNL8_9BRAS</name>
<protein>
    <submittedName>
        <fullName evidence="2">Uncharacterized protein</fullName>
    </submittedName>
</protein>
<evidence type="ECO:0000256" key="1">
    <source>
        <dbReference type="SAM" id="MobiDB-lite"/>
    </source>
</evidence>